<dbReference type="Pfam" id="PF16757">
    <property type="entry name" value="Fucosidase_C"/>
    <property type="match status" value="1"/>
</dbReference>
<dbReference type="AlphaFoldDB" id="A0A2H9VRV0"/>
<evidence type="ECO:0000256" key="6">
    <source>
        <dbReference type="ARBA" id="ARBA00023295"/>
    </source>
</evidence>
<keyword evidence="10" id="KW-1185">Reference proteome</keyword>
<evidence type="ECO:0000256" key="4">
    <source>
        <dbReference type="ARBA" id="ARBA00022729"/>
    </source>
</evidence>
<evidence type="ECO:0000256" key="2">
    <source>
        <dbReference type="ARBA" id="ARBA00007951"/>
    </source>
</evidence>
<dbReference type="InterPro" id="IPR016286">
    <property type="entry name" value="FUC_metazoa-typ"/>
</dbReference>
<evidence type="ECO:0000259" key="7">
    <source>
        <dbReference type="Pfam" id="PF01120"/>
    </source>
</evidence>
<sequence>MKRRALIKGGLAGLSSLYLSKTVANNLLTPYAPAMQNGPFKPTWDSLAQYQVPDWFRDAKFGMWAHWGPQCQPERGDWYARGMYQEGSDQYKYHVEKYGHPSKFGFKDVINEWKADKWDPEAIVSLYKKAGAKYFMALANHHDNFDLYNSKYHKWNSTRLGPKKDLIGGWAKAAKNNGLPFAVSVHAAHAWSWYETSQRADKNGPLAGVPYDGKMTKADGKGKWWDGYDPQELYAQNHPLSERSENNNAIHSQWGWGNGVNPPTKAYMEDFYNRTIDLIDKYQPELVYFDDTALPLWPVSDAGLRIAAHLYNSSIKKHGKLRAGVFGKVLDEQQRKCMIWDIERGQSNQIEPLPWQTDTCIGQWHYDRRVYDNNHYKTPTTVIHTLVDVVSKNGNLMLNVPLRGDGSIDDKAKATVDGVANWMAQNSEAIYGTRPWTTFGEGPAIASAAPISAQGFNEGKGKPFVAEDIRFTTKGKTLYAILMGWPADKSIDIKTLGKINNKVTNVSLLGANGNLSFNQSTDGLKVSLPDQAAGKIAYVLKIEGAIG</sequence>
<dbReference type="EMBL" id="PGFJ01000001">
    <property type="protein sequence ID" value="PJJ83556.1"/>
    <property type="molecule type" value="Genomic_DNA"/>
</dbReference>
<feature type="domain" description="Alpha-L-fucosidase C-terminal" evidence="8">
    <location>
        <begin position="464"/>
        <end position="543"/>
    </location>
</feature>
<protein>
    <recommendedName>
        <fullName evidence="3">alpha-L-fucosidase</fullName>
        <ecNumber evidence="3">3.2.1.51</ecNumber>
    </recommendedName>
</protein>
<evidence type="ECO:0000313" key="10">
    <source>
        <dbReference type="Proteomes" id="UP000242687"/>
    </source>
</evidence>
<dbReference type="Proteomes" id="UP000242687">
    <property type="component" value="Unassembled WGS sequence"/>
</dbReference>
<comment type="similarity">
    <text evidence="2">Belongs to the glycosyl hydrolase 29 family.</text>
</comment>
<keyword evidence="4" id="KW-0732">Signal</keyword>
<dbReference type="PIRSF" id="PIRSF001092">
    <property type="entry name" value="Alpha-L-fucosidase"/>
    <property type="match status" value="1"/>
</dbReference>
<evidence type="ECO:0000256" key="5">
    <source>
        <dbReference type="ARBA" id="ARBA00022801"/>
    </source>
</evidence>
<dbReference type="GO" id="GO:0006004">
    <property type="term" value="P:fucose metabolic process"/>
    <property type="evidence" value="ECO:0007669"/>
    <property type="project" value="InterPro"/>
</dbReference>
<keyword evidence="5" id="KW-0378">Hydrolase</keyword>
<dbReference type="SUPFAM" id="SSF51445">
    <property type="entry name" value="(Trans)glycosidases"/>
    <property type="match status" value="1"/>
</dbReference>
<proteinExistence type="inferred from homology"/>
<comment type="caution">
    <text evidence="9">The sequence shown here is derived from an EMBL/GenBank/DDBJ whole genome shotgun (WGS) entry which is preliminary data.</text>
</comment>
<dbReference type="InterPro" id="IPR031919">
    <property type="entry name" value="Fucosidase_C"/>
</dbReference>
<dbReference type="RefSeq" id="WP_100339811.1">
    <property type="nucleotide sequence ID" value="NZ_PGFJ01000001.1"/>
</dbReference>
<dbReference type="InterPro" id="IPR000933">
    <property type="entry name" value="Glyco_hydro_29"/>
</dbReference>
<dbReference type="PANTHER" id="PTHR10030:SF37">
    <property type="entry name" value="ALPHA-L-FUCOSIDASE-RELATED"/>
    <property type="match status" value="1"/>
</dbReference>
<organism evidence="9 10">
    <name type="scientific">Mucilaginibacter auburnensis</name>
    <dbReference type="NCBI Taxonomy" id="1457233"/>
    <lineage>
        <taxon>Bacteria</taxon>
        <taxon>Pseudomonadati</taxon>
        <taxon>Bacteroidota</taxon>
        <taxon>Sphingobacteriia</taxon>
        <taxon>Sphingobacteriales</taxon>
        <taxon>Sphingobacteriaceae</taxon>
        <taxon>Mucilaginibacter</taxon>
    </lineage>
</organism>
<dbReference type="Gene3D" id="2.60.40.1180">
    <property type="entry name" value="Golgi alpha-mannosidase II"/>
    <property type="match status" value="1"/>
</dbReference>
<dbReference type="InterPro" id="IPR013780">
    <property type="entry name" value="Glyco_hydro_b"/>
</dbReference>
<comment type="function">
    <text evidence="1">Alpha-L-fucosidase is responsible for hydrolyzing the alpha-1,6-linked fucose joined to the reducing-end N-acetylglucosamine of the carbohydrate moieties of glycoproteins.</text>
</comment>
<gene>
    <name evidence="9" type="ORF">CLV57_0541</name>
</gene>
<dbReference type="SMART" id="SM00812">
    <property type="entry name" value="Alpha_L_fucos"/>
    <property type="match status" value="1"/>
</dbReference>
<evidence type="ECO:0000259" key="8">
    <source>
        <dbReference type="Pfam" id="PF16757"/>
    </source>
</evidence>
<name>A0A2H9VRV0_9SPHI</name>
<reference evidence="9 10" key="1">
    <citation type="submission" date="2017-11" db="EMBL/GenBank/DDBJ databases">
        <title>Genomic Encyclopedia of Archaeal and Bacterial Type Strains, Phase II (KMG-II): From Individual Species to Whole Genera.</title>
        <authorList>
            <person name="Goeker M."/>
        </authorList>
    </citation>
    <scope>NUCLEOTIDE SEQUENCE [LARGE SCALE GENOMIC DNA]</scope>
    <source>
        <strain evidence="9 10">DSM 28175</strain>
    </source>
</reference>
<keyword evidence="6" id="KW-0326">Glycosidase</keyword>
<dbReference type="EC" id="3.2.1.51" evidence="3"/>
<dbReference type="GO" id="GO:0004560">
    <property type="term" value="F:alpha-L-fucosidase activity"/>
    <property type="evidence" value="ECO:0007669"/>
    <property type="project" value="InterPro"/>
</dbReference>
<dbReference type="OrthoDB" id="107551at2"/>
<evidence type="ECO:0000256" key="3">
    <source>
        <dbReference type="ARBA" id="ARBA00012662"/>
    </source>
</evidence>
<dbReference type="GO" id="GO:0016139">
    <property type="term" value="P:glycoside catabolic process"/>
    <property type="evidence" value="ECO:0007669"/>
    <property type="project" value="TreeGrafter"/>
</dbReference>
<dbReference type="Pfam" id="PF01120">
    <property type="entry name" value="Alpha_L_fucos"/>
    <property type="match status" value="1"/>
</dbReference>
<dbReference type="GO" id="GO:0005764">
    <property type="term" value="C:lysosome"/>
    <property type="evidence" value="ECO:0007669"/>
    <property type="project" value="TreeGrafter"/>
</dbReference>
<feature type="domain" description="Glycoside hydrolase family 29 N-terminal" evidence="7">
    <location>
        <begin position="33"/>
        <end position="428"/>
    </location>
</feature>
<dbReference type="InterPro" id="IPR017853">
    <property type="entry name" value="GH"/>
</dbReference>
<evidence type="ECO:0000256" key="1">
    <source>
        <dbReference type="ARBA" id="ARBA00004071"/>
    </source>
</evidence>
<accession>A0A2H9VRV0</accession>
<dbReference type="Gene3D" id="3.20.20.80">
    <property type="entry name" value="Glycosidases"/>
    <property type="match status" value="1"/>
</dbReference>
<dbReference type="InterPro" id="IPR057739">
    <property type="entry name" value="Glyco_hydro_29_N"/>
</dbReference>
<evidence type="ECO:0000313" key="9">
    <source>
        <dbReference type="EMBL" id="PJJ83556.1"/>
    </source>
</evidence>
<dbReference type="PANTHER" id="PTHR10030">
    <property type="entry name" value="ALPHA-L-FUCOSIDASE"/>
    <property type="match status" value="1"/>
</dbReference>